<feature type="region of interest" description="Disordered" evidence="1">
    <location>
        <begin position="1"/>
        <end position="31"/>
    </location>
</feature>
<evidence type="ECO:0000313" key="2">
    <source>
        <dbReference type="EMBL" id="KAK2029933.1"/>
    </source>
</evidence>
<gene>
    <name evidence="2" type="ORF">LX32DRAFT_342007</name>
</gene>
<dbReference type="AlphaFoldDB" id="A0AAD9HJC6"/>
<comment type="caution">
    <text evidence="2">The sequence shown here is derived from an EMBL/GenBank/DDBJ whole genome shotgun (WGS) entry which is preliminary data.</text>
</comment>
<evidence type="ECO:0000256" key="1">
    <source>
        <dbReference type="SAM" id="MobiDB-lite"/>
    </source>
</evidence>
<sequence>MPFTWRHPPRCAGPDDIGASAANPPLPSQGHTLHARSHAYTLRQDLQHQLGYIGGNGSVLRLVGNGCCEVIGGGRGSFPPLTMQRWGRTSEPSSFNPLWDHGGCLPREVSDPARFETPTFKWCRARVSQLWEAHRRRHDANGNACLAWTSRFLSFTTKTATSSILDGNLPSNTFARDLYACAPHKVLIGQLDRRCNIFVL</sequence>
<reference evidence="2" key="1">
    <citation type="submission" date="2021-06" db="EMBL/GenBank/DDBJ databases">
        <title>Comparative genomics, transcriptomics and evolutionary studies reveal genomic signatures of adaptation to plant cell wall in hemibiotrophic fungi.</title>
        <authorList>
            <consortium name="DOE Joint Genome Institute"/>
            <person name="Baroncelli R."/>
            <person name="Diaz J.F."/>
            <person name="Benocci T."/>
            <person name="Peng M."/>
            <person name="Battaglia E."/>
            <person name="Haridas S."/>
            <person name="Andreopoulos W."/>
            <person name="Labutti K."/>
            <person name="Pangilinan J."/>
            <person name="Floch G.L."/>
            <person name="Makela M.R."/>
            <person name="Henrissat B."/>
            <person name="Grigoriev I.V."/>
            <person name="Crouch J.A."/>
            <person name="De Vries R.P."/>
            <person name="Sukno S.A."/>
            <person name="Thon M.R."/>
        </authorList>
    </citation>
    <scope>NUCLEOTIDE SEQUENCE</scope>
    <source>
        <strain evidence="2">MAFF235873</strain>
    </source>
</reference>
<evidence type="ECO:0000313" key="3">
    <source>
        <dbReference type="Proteomes" id="UP001232148"/>
    </source>
</evidence>
<protein>
    <submittedName>
        <fullName evidence="2">Uncharacterized protein</fullName>
    </submittedName>
</protein>
<name>A0AAD9HJC6_9PEZI</name>
<keyword evidence="3" id="KW-1185">Reference proteome</keyword>
<organism evidence="2 3">
    <name type="scientific">Colletotrichum zoysiae</name>
    <dbReference type="NCBI Taxonomy" id="1216348"/>
    <lineage>
        <taxon>Eukaryota</taxon>
        <taxon>Fungi</taxon>
        <taxon>Dikarya</taxon>
        <taxon>Ascomycota</taxon>
        <taxon>Pezizomycotina</taxon>
        <taxon>Sordariomycetes</taxon>
        <taxon>Hypocreomycetidae</taxon>
        <taxon>Glomerellales</taxon>
        <taxon>Glomerellaceae</taxon>
        <taxon>Colletotrichum</taxon>
        <taxon>Colletotrichum graminicola species complex</taxon>
    </lineage>
</organism>
<dbReference type="Proteomes" id="UP001232148">
    <property type="component" value="Unassembled WGS sequence"/>
</dbReference>
<dbReference type="EMBL" id="MU842857">
    <property type="protein sequence ID" value="KAK2029933.1"/>
    <property type="molecule type" value="Genomic_DNA"/>
</dbReference>
<accession>A0AAD9HJC6</accession>
<proteinExistence type="predicted"/>